<dbReference type="EMBL" id="JRRC01268710">
    <property type="protein sequence ID" value="KHG02471.1"/>
    <property type="molecule type" value="Genomic_DNA"/>
</dbReference>
<proteinExistence type="predicted"/>
<dbReference type="AlphaFoldDB" id="A0A0B0MU49"/>
<evidence type="ECO:0000313" key="1">
    <source>
        <dbReference type="EMBL" id="KHG02471.1"/>
    </source>
</evidence>
<accession>A0A0B0MU49</accession>
<gene>
    <name evidence="1" type="ORF">F383_26302</name>
</gene>
<dbReference type="Proteomes" id="UP000032142">
    <property type="component" value="Unassembled WGS sequence"/>
</dbReference>
<organism evidence="1 2">
    <name type="scientific">Gossypium arboreum</name>
    <name type="common">Tree cotton</name>
    <name type="synonym">Gossypium nanking</name>
    <dbReference type="NCBI Taxonomy" id="29729"/>
    <lineage>
        <taxon>Eukaryota</taxon>
        <taxon>Viridiplantae</taxon>
        <taxon>Streptophyta</taxon>
        <taxon>Embryophyta</taxon>
        <taxon>Tracheophyta</taxon>
        <taxon>Spermatophyta</taxon>
        <taxon>Magnoliopsida</taxon>
        <taxon>eudicotyledons</taxon>
        <taxon>Gunneridae</taxon>
        <taxon>Pentapetalae</taxon>
        <taxon>rosids</taxon>
        <taxon>malvids</taxon>
        <taxon>Malvales</taxon>
        <taxon>Malvaceae</taxon>
        <taxon>Malvoideae</taxon>
        <taxon>Gossypium</taxon>
    </lineage>
</organism>
<name>A0A0B0MU49_GOSAR</name>
<protein>
    <submittedName>
        <fullName evidence="1">Uncharacterized protein</fullName>
    </submittedName>
</protein>
<reference evidence="2" key="1">
    <citation type="submission" date="2014-09" db="EMBL/GenBank/DDBJ databases">
        <authorList>
            <person name="Mudge J."/>
            <person name="Ramaraj T."/>
            <person name="Lindquist I.E."/>
            <person name="Bharti A.K."/>
            <person name="Sundararajan A."/>
            <person name="Cameron C.T."/>
            <person name="Woodward J.E."/>
            <person name="May G.D."/>
            <person name="Brubaker C."/>
            <person name="Broadhvest J."/>
            <person name="Wilkins T.A."/>
        </authorList>
    </citation>
    <scope>NUCLEOTIDE SEQUENCE</scope>
    <source>
        <strain evidence="2">cv. AKA8401</strain>
    </source>
</reference>
<keyword evidence="2" id="KW-1185">Reference proteome</keyword>
<sequence length="36" mass="4334">MKNVICFVTVFDFSLDVSITVMFKKVTFDKENHYRM</sequence>
<evidence type="ECO:0000313" key="2">
    <source>
        <dbReference type="Proteomes" id="UP000032142"/>
    </source>
</evidence>
<comment type="caution">
    <text evidence="1">The sequence shown here is derived from an EMBL/GenBank/DDBJ whole genome shotgun (WGS) entry which is preliminary data.</text>
</comment>